<proteinExistence type="predicted"/>
<feature type="non-terminal residue" evidence="1">
    <location>
        <position position="44"/>
    </location>
</feature>
<sequence length="44" mass="5213">MRRVWILRDQLDREKCDFLSKKWNVSPLVAQLLNNRGIDGEAVE</sequence>
<dbReference type="AlphaFoldDB" id="X0W0Y7"/>
<reference evidence="1" key="1">
    <citation type="journal article" date="2014" name="Front. Microbiol.">
        <title>High frequency of phylogenetically diverse reductive dehalogenase-homologous genes in deep subseafloor sedimentary metagenomes.</title>
        <authorList>
            <person name="Kawai M."/>
            <person name="Futagami T."/>
            <person name="Toyoda A."/>
            <person name="Takaki Y."/>
            <person name="Nishi S."/>
            <person name="Hori S."/>
            <person name="Arai W."/>
            <person name="Tsubouchi T."/>
            <person name="Morono Y."/>
            <person name="Uchiyama I."/>
            <person name="Ito T."/>
            <person name="Fujiyama A."/>
            <person name="Inagaki F."/>
            <person name="Takami H."/>
        </authorList>
    </citation>
    <scope>NUCLEOTIDE SEQUENCE</scope>
    <source>
        <strain evidence="1">Expedition CK06-06</strain>
    </source>
</reference>
<evidence type="ECO:0000313" key="1">
    <source>
        <dbReference type="EMBL" id="GAG18328.1"/>
    </source>
</evidence>
<protein>
    <submittedName>
        <fullName evidence="1">Uncharacterized protein</fullName>
    </submittedName>
</protein>
<organism evidence="1">
    <name type="scientific">marine sediment metagenome</name>
    <dbReference type="NCBI Taxonomy" id="412755"/>
    <lineage>
        <taxon>unclassified sequences</taxon>
        <taxon>metagenomes</taxon>
        <taxon>ecological metagenomes</taxon>
    </lineage>
</organism>
<dbReference type="EMBL" id="BARS01035421">
    <property type="protein sequence ID" value="GAG18328.1"/>
    <property type="molecule type" value="Genomic_DNA"/>
</dbReference>
<accession>X0W0Y7</accession>
<name>X0W0Y7_9ZZZZ</name>
<comment type="caution">
    <text evidence="1">The sequence shown here is derived from an EMBL/GenBank/DDBJ whole genome shotgun (WGS) entry which is preliminary data.</text>
</comment>
<gene>
    <name evidence="1" type="ORF">S01H1_54572</name>
</gene>